<dbReference type="PANTHER" id="PTHR14002:SF56">
    <property type="entry name" value="TRANSFORMING GROWTH FACTOR BETA RECEPTOR TYPE 3-LIKE ISOFORM X1"/>
    <property type="match status" value="1"/>
</dbReference>
<evidence type="ECO:0000256" key="1">
    <source>
        <dbReference type="ARBA" id="ARBA00004251"/>
    </source>
</evidence>
<proteinExistence type="predicted"/>
<evidence type="ECO:0000256" key="4">
    <source>
        <dbReference type="ARBA" id="ARBA00022692"/>
    </source>
</evidence>
<dbReference type="GO" id="GO:0005114">
    <property type="term" value="F:type II transforming growth factor beta receptor binding"/>
    <property type="evidence" value="ECO:0007669"/>
    <property type="project" value="TreeGrafter"/>
</dbReference>
<evidence type="ECO:0000256" key="7">
    <source>
        <dbReference type="ARBA" id="ARBA00023136"/>
    </source>
</evidence>
<keyword evidence="3" id="KW-0597">Phosphoprotein</keyword>
<dbReference type="GO" id="GO:0001837">
    <property type="term" value="P:epithelial to mesenchymal transition"/>
    <property type="evidence" value="ECO:0007669"/>
    <property type="project" value="TreeGrafter"/>
</dbReference>
<feature type="transmembrane region" description="Helical" evidence="11">
    <location>
        <begin position="900"/>
        <end position="922"/>
    </location>
</feature>
<keyword evidence="7 11" id="KW-0472">Membrane</keyword>
<keyword evidence="5" id="KW-0732">Signal</keyword>
<dbReference type="InterPro" id="IPR055356">
    <property type="entry name" value="ZP-N"/>
</dbReference>
<comment type="subcellular location">
    <subcellularLocation>
        <location evidence="1">Cell membrane</location>
        <topology evidence="1">Single-pass type I membrane protein</topology>
    </subcellularLocation>
</comment>
<evidence type="ECO:0000256" key="3">
    <source>
        <dbReference type="ARBA" id="ARBA00022553"/>
    </source>
</evidence>
<dbReference type="GO" id="GO:0005024">
    <property type="term" value="F:transforming growth factor beta receptor activity"/>
    <property type="evidence" value="ECO:0007669"/>
    <property type="project" value="TreeGrafter"/>
</dbReference>
<evidence type="ECO:0000313" key="13">
    <source>
        <dbReference type="EMBL" id="KAG5279767.1"/>
    </source>
</evidence>
<evidence type="ECO:0000256" key="2">
    <source>
        <dbReference type="ARBA" id="ARBA00022475"/>
    </source>
</evidence>
<feature type="compositionally biased region" description="Basic and acidic residues" evidence="10">
    <location>
        <begin position="653"/>
        <end position="662"/>
    </location>
</feature>
<evidence type="ECO:0000259" key="12">
    <source>
        <dbReference type="SMART" id="SM00241"/>
    </source>
</evidence>
<dbReference type="Pfam" id="PF00100">
    <property type="entry name" value="Zona_pellucida"/>
    <property type="match status" value="1"/>
</dbReference>
<feature type="compositionally biased region" description="Acidic residues" evidence="10">
    <location>
        <begin position="663"/>
        <end position="695"/>
    </location>
</feature>
<dbReference type="Pfam" id="PF26060">
    <property type="entry name" value="TGFBR3_N"/>
    <property type="match status" value="2"/>
</dbReference>
<dbReference type="GO" id="GO:0050431">
    <property type="term" value="F:transforming growth factor beta binding"/>
    <property type="evidence" value="ECO:0007669"/>
    <property type="project" value="TreeGrafter"/>
</dbReference>
<keyword evidence="6 11" id="KW-1133">Transmembrane helix</keyword>
<dbReference type="InterPro" id="IPR058899">
    <property type="entry name" value="TGFBR3/Endoglin-like_N"/>
</dbReference>
<feature type="domain" description="ZP" evidence="12">
    <location>
        <begin position="431"/>
        <end position="672"/>
    </location>
</feature>
<dbReference type="SMART" id="SM00241">
    <property type="entry name" value="ZP"/>
    <property type="match status" value="1"/>
</dbReference>
<name>A0AAV6H0Y7_9TELE</name>
<dbReference type="GO" id="GO:0016477">
    <property type="term" value="P:cell migration"/>
    <property type="evidence" value="ECO:0007669"/>
    <property type="project" value="TreeGrafter"/>
</dbReference>
<evidence type="ECO:0000313" key="14">
    <source>
        <dbReference type="Proteomes" id="UP000823561"/>
    </source>
</evidence>
<dbReference type="InterPro" id="IPR001507">
    <property type="entry name" value="ZP_dom"/>
</dbReference>
<keyword evidence="14" id="KW-1185">Reference proteome</keyword>
<comment type="caution">
    <text evidence="13">The sequence shown here is derived from an EMBL/GenBank/DDBJ whole genome shotgun (WGS) entry which is preliminary data.</text>
</comment>
<evidence type="ECO:0000256" key="9">
    <source>
        <dbReference type="ARBA" id="ARBA00023180"/>
    </source>
</evidence>
<dbReference type="Pfam" id="PF23344">
    <property type="entry name" value="ZP-N"/>
    <property type="match status" value="1"/>
</dbReference>
<dbReference type="EMBL" id="JADWDJ010000006">
    <property type="protein sequence ID" value="KAG5279767.1"/>
    <property type="molecule type" value="Genomic_DNA"/>
</dbReference>
<dbReference type="InterPro" id="IPR055355">
    <property type="entry name" value="ZP-C"/>
</dbReference>
<protein>
    <recommendedName>
        <fullName evidence="12">ZP domain-containing protein</fullName>
    </recommendedName>
</protein>
<dbReference type="PANTHER" id="PTHR14002">
    <property type="entry name" value="ENDOGLIN/TGF-BETA RECEPTOR TYPE III"/>
    <property type="match status" value="1"/>
</dbReference>
<feature type="compositionally biased region" description="Basic and acidic residues" evidence="10">
    <location>
        <begin position="722"/>
        <end position="749"/>
    </location>
</feature>
<gene>
    <name evidence="13" type="ORF">AALO_G00081370</name>
</gene>
<dbReference type="GO" id="GO:0007179">
    <property type="term" value="P:transforming growth factor beta receptor signaling pathway"/>
    <property type="evidence" value="ECO:0007669"/>
    <property type="project" value="TreeGrafter"/>
</dbReference>
<dbReference type="GO" id="GO:0005539">
    <property type="term" value="F:glycosaminoglycan binding"/>
    <property type="evidence" value="ECO:0007669"/>
    <property type="project" value="TreeGrafter"/>
</dbReference>
<keyword evidence="2" id="KW-1003">Cell membrane</keyword>
<dbReference type="Proteomes" id="UP000823561">
    <property type="component" value="Chromosome 6"/>
</dbReference>
<evidence type="ECO:0000256" key="6">
    <source>
        <dbReference type="ARBA" id="ARBA00022989"/>
    </source>
</evidence>
<keyword evidence="4 11" id="KW-0812">Transmembrane</keyword>
<evidence type="ECO:0000256" key="10">
    <source>
        <dbReference type="SAM" id="MobiDB-lite"/>
    </source>
</evidence>
<keyword evidence="8" id="KW-1015">Disulfide bond</keyword>
<reference evidence="13" key="1">
    <citation type="submission" date="2020-10" db="EMBL/GenBank/DDBJ databases">
        <title>Chromosome-scale genome assembly of the Allis shad, Alosa alosa.</title>
        <authorList>
            <person name="Margot Z."/>
            <person name="Christophe K."/>
            <person name="Cabau C."/>
            <person name="Louis A."/>
            <person name="Berthelot C."/>
            <person name="Parey E."/>
            <person name="Roest Crollius H."/>
            <person name="Montfort J."/>
            <person name="Robinson-Rechavi M."/>
            <person name="Bucao C."/>
            <person name="Bouchez O."/>
            <person name="Gislard M."/>
            <person name="Lluch J."/>
            <person name="Milhes M."/>
            <person name="Lampietro C."/>
            <person name="Lopez Roques C."/>
            <person name="Donnadieu C."/>
            <person name="Braasch I."/>
            <person name="Desvignes T."/>
            <person name="Postlethwait J."/>
            <person name="Bobe J."/>
            <person name="Guiguen Y."/>
        </authorList>
    </citation>
    <scope>NUCLEOTIDE SEQUENCE</scope>
    <source>
        <strain evidence="13">M-15738</strain>
        <tissue evidence="13">Blood</tissue>
    </source>
</reference>
<sequence>MLKCEYSIERLQLIIFNQWSDLARHRTATVCQSEVFRVELLWCGANMMQWKVWTLWCLLLFRAENADGGQGRQCSLTSAGTVHPVQGYLERFDVGLGCAARESGPRETHVITVTRASSSSDQKVTVLLRPLFYSKPLNRDVLLVLSSQHAVRWWLEAEGLPLSLLVVAQALPNSTVGSQSVNVRVQQVASLPWRPRALLQWSLQRYRTISSLTHATHASRVYIRLGEDTTLPRECHLQSLFLSRNYLTSEVQPQEVQGCVLPGAESDPEVHIIKLWSAGSGLCGSLQVEVSVSLLPPVANSGAHKLVLILSSAAPVNWAITTTGIRGHIFVYASNSVTPLYPPRPNLTMTSMLSYDLLSTSDLLEWANENGFPRVTSYTEADLANRFVIRLAGGGADQNVMVPVRPPMLGEPRPSQWLIGDGAAQEAVSVQCHQDGRLVVAVDKHILQALSLPQAAVTLRDPSCQAWSNGSHFLLAFPVISCGTEGLLEGSSPILRYKNTVLLWRHELPAPVQNETTLEWTKDQSPVAIHFGCESPSSSPVRPPVVRPPPGSGVVSGGLRGPSSPRLPGPQMVPLLTMQLFVTEHYKKRHTGPCVITADNRVYVQISAEGVFNGGVEVQSCIVSPHSDPRSSPSWPVILNSCSRESSFLLTPLRRESGREEGTPEEDEDDGDEDEDDEDEDKEEDDEEEDEDDDMERARALLSKQRARGGQPVGKSRRRSRRGGDGGRPERERGVKEEEEETKREKDAKPSRVRFSFVLRPVFNNSIHFLHCSLRQCSPGTPQQTPITALAAERGCQGGVTIPALIKAQLPNQKCVYRNLTRPMLVTNHLPPPAGQLNHKPEICKCPIPEGQRNQKSVVTQAEIAMPKSLRTSASGQHRVIEPLKPSPLQSASGVSTGPVLGIVFAAFLMGICLMGALWCVYSRTGTRADGPQGLENMGKDAWNHDVLLEHSNTAV</sequence>
<dbReference type="Gene3D" id="2.60.40.3210">
    <property type="entry name" value="Zona pellucida, ZP-N domain"/>
    <property type="match status" value="1"/>
</dbReference>
<dbReference type="Gene3D" id="2.60.40.4100">
    <property type="entry name" value="Zona pellucida, ZP-C domain"/>
    <property type="match status" value="1"/>
</dbReference>
<dbReference type="InterPro" id="IPR042235">
    <property type="entry name" value="ZP-C_dom"/>
</dbReference>
<keyword evidence="9" id="KW-0325">Glycoprotein</keyword>
<dbReference type="AlphaFoldDB" id="A0AAV6H0Y7"/>
<feature type="compositionally biased region" description="Pro residues" evidence="10">
    <location>
        <begin position="541"/>
        <end position="551"/>
    </location>
</feature>
<feature type="region of interest" description="Disordered" evidence="10">
    <location>
        <begin position="650"/>
        <end position="749"/>
    </location>
</feature>
<dbReference type="GO" id="GO:0017015">
    <property type="term" value="P:regulation of transforming growth factor beta receptor signaling pathway"/>
    <property type="evidence" value="ECO:0007669"/>
    <property type="project" value="TreeGrafter"/>
</dbReference>
<feature type="region of interest" description="Disordered" evidence="10">
    <location>
        <begin position="533"/>
        <end position="569"/>
    </location>
</feature>
<evidence type="ECO:0000256" key="5">
    <source>
        <dbReference type="ARBA" id="ARBA00022729"/>
    </source>
</evidence>
<accession>A0AAV6H0Y7</accession>
<evidence type="ECO:0000256" key="8">
    <source>
        <dbReference type="ARBA" id="ARBA00023157"/>
    </source>
</evidence>
<organism evidence="13 14">
    <name type="scientific">Alosa alosa</name>
    <name type="common">allis shad</name>
    <dbReference type="NCBI Taxonomy" id="278164"/>
    <lineage>
        <taxon>Eukaryota</taxon>
        <taxon>Metazoa</taxon>
        <taxon>Chordata</taxon>
        <taxon>Craniata</taxon>
        <taxon>Vertebrata</taxon>
        <taxon>Euteleostomi</taxon>
        <taxon>Actinopterygii</taxon>
        <taxon>Neopterygii</taxon>
        <taxon>Teleostei</taxon>
        <taxon>Clupei</taxon>
        <taxon>Clupeiformes</taxon>
        <taxon>Clupeoidei</taxon>
        <taxon>Clupeidae</taxon>
        <taxon>Alosa</taxon>
    </lineage>
</organism>
<evidence type="ECO:0000256" key="11">
    <source>
        <dbReference type="SAM" id="Phobius"/>
    </source>
</evidence>